<dbReference type="InterPro" id="IPR029044">
    <property type="entry name" value="Nucleotide-diphossugar_trans"/>
</dbReference>
<dbReference type="Pfam" id="PF00535">
    <property type="entry name" value="Glycos_transf_2"/>
    <property type="match status" value="1"/>
</dbReference>
<dbReference type="GO" id="GO:0016757">
    <property type="term" value="F:glycosyltransferase activity"/>
    <property type="evidence" value="ECO:0007669"/>
    <property type="project" value="UniProtKB-KW"/>
</dbReference>
<keyword evidence="4" id="KW-0808">Transferase</keyword>
<dbReference type="EMBL" id="BONZ01000001">
    <property type="protein sequence ID" value="GIH11878.1"/>
    <property type="molecule type" value="Genomic_DNA"/>
</dbReference>
<comment type="pathway">
    <text evidence="1">Cell wall biogenesis; cell wall polysaccharide biosynthesis.</text>
</comment>
<dbReference type="PANTHER" id="PTHR43179:SF12">
    <property type="entry name" value="GALACTOFURANOSYLTRANSFERASE GLFT2"/>
    <property type="match status" value="1"/>
</dbReference>
<protein>
    <recommendedName>
        <fullName evidence="5">Glycosyltransferase 2-like domain-containing protein</fullName>
    </recommendedName>
</protein>
<dbReference type="RefSeq" id="WP_203915610.1">
    <property type="nucleotide sequence ID" value="NZ_BONZ01000001.1"/>
</dbReference>
<evidence type="ECO:0000256" key="4">
    <source>
        <dbReference type="ARBA" id="ARBA00022679"/>
    </source>
</evidence>
<dbReference type="PANTHER" id="PTHR43179">
    <property type="entry name" value="RHAMNOSYLTRANSFERASE WBBL"/>
    <property type="match status" value="1"/>
</dbReference>
<evidence type="ECO:0000256" key="1">
    <source>
        <dbReference type="ARBA" id="ARBA00004776"/>
    </source>
</evidence>
<keyword evidence="7" id="KW-1185">Reference proteome</keyword>
<dbReference type="Gene3D" id="3.90.550.10">
    <property type="entry name" value="Spore Coat Polysaccharide Biosynthesis Protein SpsA, Chain A"/>
    <property type="match status" value="1"/>
</dbReference>
<comment type="similarity">
    <text evidence="2">Belongs to the glycosyltransferase 2 family.</text>
</comment>
<dbReference type="Proteomes" id="UP000642748">
    <property type="component" value="Unassembled WGS sequence"/>
</dbReference>
<evidence type="ECO:0000256" key="2">
    <source>
        <dbReference type="ARBA" id="ARBA00006739"/>
    </source>
</evidence>
<sequence length="300" mass="32646">MTVDVTVAIPTYGRPESLAQTIDSLVESIDDDLGVELLVVDQSDGPVEEHAGARKRLCDRYRHFQVDPPSLTAARNFALAHATGPIIVFLDDDVHVGPGLLPGFREAFADSRVGAVAGRVVTPGAGLSDGPYRLLPYGASRGGFDVDAPGPVYTVQGCNMALRSAAVRQVGGFDTVYAGNALREETDLCRRLHRAGWELRYTPEAQVTHLHAPSGGCRGDRPLSEQAQLYHNEVVFFLRQRQRVWLAPFLGYLLVHHVLDPEAVRGGRAPHRGAAYLRGVARGLVNAWRPPPPTVARVRQ</sequence>
<gene>
    <name evidence="6" type="ORF">Raf01_00500</name>
</gene>
<evidence type="ECO:0000256" key="3">
    <source>
        <dbReference type="ARBA" id="ARBA00022676"/>
    </source>
</evidence>
<proteinExistence type="inferred from homology"/>
<reference evidence="6" key="1">
    <citation type="submission" date="2021-01" db="EMBL/GenBank/DDBJ databases">
        <title>Whole genome shotgun sequence of Rugosimonospora africana NBRC 104875.</title>
        <authorList>
            <person name="Komaki H."/>
            <person name="Tamura T."/>
        </authorList>
    </citation>
    <scope>NUCLEOTIDE SEQUENCE</scope>
    <source>
        <strain evidence="6">NBRC 104875</strain>
    </source>
</reference>
<name>A0A8J3VN65_9ACTN</name>
<evidence type="ECO:0000313" key="7">
    <source>
        <dbReference type="Proteomes" id="UP000642748"/>
    </source>
</evidence>
<dbReference type="InterPro" id="IPR001173">
    <property type="entry name" value="Glyco_trans_2-like"/>
</dbReference>
<evidence type="ECO:0000313" key="6">
    <source>
        <dbReference type="EMBL" id="GIH11878.1"/>
    </source>
</evidence>
<feature type="domain" description="Glycosyltransferase 2-like" evidence="5">
    <location>
        <begin position="6"/>
        <end position="165"/>
    </location>
</feature>
<accession>A0A8J3VN65</accession>
<organism evidence="6 7">
    <name type="scientific">Rugosimonospora africana</name>
    <dbReference type="NCBI Taxonomy" id="556532"/>
    <lineage>
        <taxon>Bacteria</taxon>
        <taxon>Bacillati</taxon>
        <taxon>Actinomycetota</taxon>
        <taxon>Actinomycetes</taxon>
        <taxon>Micromonosporales</taxon>
        <taxon>Micromonosporaceae</taxon>
        <taxon>Rugosimonospora</taxon>
    </lineage>
</organism>
<keyword evidence="3" id="KW-0328">Glycosyltransferase</keyword>
<comment type="caution">
    <text evidence="6">The sequence shown here is derived from an EMBL/GenBank/DDBJ whole genome shotgun (WGS) entry which is preliminary data.</text>
</comment>
<dbReference type="SUPFAM" id="SSF53448">
    <property type="entry name" value="Nucleotide-diphospho-sugar transferases"/>
    <property type="match status" value="1"/>
</dbReference>
<evidence type="ECO:0000259" key="5">
    <source>
        <dbReference type="Pfam" id="PF00535"/>
    </source>
</evidence>
<dbReference type="AlphaFoldDB" id="A0A8J3VN65"/>